<comment type="subcellular location">
    <subcellularLocation>
        <location evidence="1">Membrane</location>
        <topology evidence="1">Multi-pass membrane protein</topology>
    </subcellularLocation>
</comment>
<feature type="transmembrane region" description="Helical" evidence="6">
    <location>
        <begin position="84"/>
        <end position="109"/>
    </location>
</feature>
<feature type="transmembrane region" description="Helical" evidence="6">
    <location>
        <begin position="129"/>
        <end position="147"/>
    </location>
</feature>
<keyword evidence="4 6" id="KW-1133">Transmembrane helix</keyword>
<evidence type="ECO:0000256" key="6">
    <source>
        <dbReference type="SAM" id="Phobius"/>
    </source>
</evidence>
<dbReference type="SUPFAM" id="SSF103473">
    <property type="entry name" value="MFS general substrate transporter"/>
    <property type="match status" value="1"/>
</dbReference>
<dbReference type="Proteomes" id="UP000094385">
    <property type="component" value="Unassembled WGS sequence"/>
</dbReference>
<dbReference type="InterPro" id="IPR005828">
    <property type="entry name" value="MFS_sugar_transport-like"/>
</dbReference>
<keyword evidence="2" id="KW-0813">Transport</keyword>
<gene>
    <name evidence="7" type="ORF">LIPSTDRAFT_337269</name>
</gene>
<feature type="non-terminal residue" evidence="7">
    <location>
        <position position="1"/>
    </location>
</feature>
<sequence>QAVPAIILLIGLFWFPYSPRWLASKDSWDEALLVLAFLRTASCNINNPLVLAEYKEIEGQLRLEGNEESNWLHELLSRKMRKRVFLVIIIHVCQFISGIPLIVITLLYIITTLMSIPSVGWIDQWGRSLLVRAILFGFLQFLIGGLFRQYGLTLSQTSHSPWKIDDHPAVTRTIQAGYYLNLMI</sequence>
<dbReference type="InterPro" id="IPR036259">
    <property type="entry name" value="MFS_trans_sf"/>
</dbReference>
<dbReference type="GO" id="GO:0005351">
    <property type="term" value="F:carbohydrate:proton symporter activity"/>
    <property type="evidence" value="ECO:0007669"/>
    <property type="project" value="TreeGrafter"/>
</dbReference>
<dbReference type="STRING" id="675824.A0A1E3QA34"/>
<dbReference type="AlphaFoldDB" id="A0A1E3QA34"/>
<dbReference type="InterPro" id="IPR050360">
    <property type="entry name" value="MFS_Sugar_Transporters"/>
</dbReference>
<dbReference type="Pfam" id="PF00083">
    <property type="entry name" value="Sugar_tr"/>
    <property type="match status" value="1"/>
</dbReference>
<keyword evidence="3 6" id="KW-0812">Transmembrane</keyword>
<evidence type="ECO:0008006" key="9">
    <source>
        <dbReference type="Google" id="ProtNLM"/>
    </source>
</evidence>
<reference evidence="7 8" key="1">
    <citation type="journal article" date="2016" name="Proc. Natl. Acad. Sci. U.S.A.">
        <title>Comparative genomics of biotechnologically important yeasts.</title>
        <authorList>
            <person name="Riley R."/>
            <person name="Haridas S."/>
            <person name="Wolfe K.H."/>
            <person name="Lopes M.R."/>
            <person name="Hittinger C.T."/>
            <person name="Goeker M."/>
            <person name="Salamov A.A."/>
            <person name="Wisecaver J.H."/>
            <person name="Long T.M."/>
            <person name="Calvey C.H."/>
            <person name="Aerts A.L."/>
            <person name="Barry K.W."/>
            <person name="Choi C."/>
            <person name="Clum A."/>
            <person name="Coughlan A.Y."/>
            <person name="Deshpande S."/>
            <person name="Douglass A.P."/>
            <person name="Hanson S.J."/>
            <person name="Klenk H.-P."/>
            <person name="LaButti K.M."/>
            <person name="Lapidus A."/>
            <person name="Lindquist E.A."/>
            <person name="Lipzen A.M."/>
            <person name="Meier-Kolthoff J.P."/>
            <person name="Ohm R.A."/>
            <person name="Otillar R.P."/>
            <person name="Pangilinan J.L."/>
            <person name="Peng Y."/>
            <person name="Rokas A."/>
            <person name="Rosa C.A."/>
            <person name="Scheuner C."/>
            <person name="Sibirny A.A."/>
            <person name="Slot J.C."/>
            <person name="Stielow J.B."/>
            <person name="Sun H."/>
            <person name="Kurtzman C.P."/>
            <person name="Blackwell M."/>
            <person name="Grigoriev I.V."/>
            <person name="Jeffries T.W."/>
        </authorList>
    </citation>
    <scope>NUCLEOTIDE SEQUENCE [LARGE SCALE GENOMIC DNA]</scope>
    <source>
        <strain evidence="7 8">NRRL Y-11557</strain>
    </source>
</reference>
<dbReference type="OrthoDB" id="4142200at2759"/>
<dbReference type="PANTHER" id="PTHR48022:SF35">
    <property type="entry name" value="MAJOR FACILITATOR SUPERFAMILY (MFS) PROFILE DOMAIN-CONTAINING PROTEIN"/>
    <property type="match status" value="1"/>
</dbReference>
<evidence type="ECO:0000256" key="4">
    <source>
        <dbReference type="ARBA" id="ARBA00022989"/>
    </source>
</evidence>
<evidence type="ECO:0000313" key="7">
    <source>
        <dbReference type="EMBL" id="ODQ74002.1"/>
    </source>
</evidence>
<keyword evidence="8" id="KW-1185">Reference proteome</keyword>
<protein>
    <recommendedName>
        <fullName evidence="9">Major facilitator superfamily (MFS) profile domain-containing protein</fullName>
    </recommendedName>
</protein>
<evidence type="ECO:0000313" key="8">
    <source>
        <dbReference type="Proteomes" id="UP000094385"/>
    </source>
</evidence>
<name>A0A1E3QA34_LIPST</name>
<evidence type="ECO:0000256" key="1">
    <source>
        <dbReference type="ARBA" id="ARBA00004141"/>
    </source>
</evidence>
<evidence type="ECO:0000256" key="5">
    <source>
        <dbReference type="ARBA" id="ARBA00023136"/>
    </source>
</evidence>
<dbReference type="Gene3D" id="1.20.1250.20">
    <property type="entry name" value="MFS general substrate transporter like domains"/>
    <property type="match status" value="1"/>
</dbReference>
<evidence type="ECO:0000256" key="2">
    <source>
        <dbReference type="ARBA" id="ARBA00022448"/>
    </source>
</evidence>
<evidence type="ECO:0000256" key="3">
    <source>
        <dbReference type="ARBA" id="ARBA00022692"/>
    </source>
</evidence>
<keyword evidence="5 6" id="KW-0472">Membrane</keyword>
<dbReference type="PANTHER" id="PTHR48022">
    <property type="entry name" value="PLASTIDIC GLUCOSE TRANSPORTER 4"/>
    <property type="match status" value="1"/>
</dbReference>
<dbReference type="EMBL" id="KV454293">
    <property type="protein sequence ID" value="ODQ74002.1"/>
    <property type="molecule type" value="Genomic_DNA"/>
</dbReference>
<accession>A0A1E3QA34</accession>
<proteinExistence type="predicted"/>
<dbReference type="GO" id="GO:0016020">
    <property type="term" value="C:membrane"/>
    <property type="evidence" value="ECO:0007669"/>
    <property type="project" value="UniProtKB-SubCell"/>
</dbReference>
<organism evidence="7 8">
    <name type="scientific">Lipomyces starkeyi NRRL Y-11557</name>
    <dbReference type="NCBI Taxonomy" id="675824"/>
    <lineage>
        <taxon>Eukaryota</taxon>
        <taxon>Fungi</taxon>
        <taxon>Dikarya</taxon>
        <taxon>Ascomycota</taxon>
        <taxon>Saccharomycotina</taxon>
        <taxon>Lipomycetes</taxon>
        <taxon>Lipomycetales</taxon>
        <taxon>Lipomycetaceae</taxon>
        <taxon>Lipomyces</taxon>
    </lineage>
</organism>